<organism evidence="2 3">
    <name type="scientific">Penicillium capsulatum</name>
    <dbReference type="NCBI Taxonomy" id="69766"/>
    <lineage>
        <taxon>Eukaryota</taxon>
        <taxon>Fungi</taxon>
        <taxon>Dikarya</taxon>
        <taxon>Ascomycota</taxon>
        <taxon>Pezizomycotina</taxon>
        <taxon>Eurotiomycetes</taxon>
        <taxon>Eurotiomycetidae</taxon>
        <taxon>Eurotiales</taxon>
        <taxon>Aspergillaceae</taxon>
        <taxon>Penicillium</taxon>
    </lineage>
</organism>
<evidence type="ECO:0000313" key="2">
    <source>
        <dbReference type="EMBL" id="KAJ5156739.1"/>
    </source>
</evidence>
<dbReference type="InterPro" id="IPR011990">
    <property type="entry name" value="TPR-like_helical_dom_sf"/>
</dbReference>
<accession>A0A9W9HXC1</accession>
<evidence type="ECO:0000313" key="3">
    <source>
        <dbReference type="Proteomes" id="UP001146351"/>
    </source>
</evidence>
<dbReference type="AlphaFoldDB" id="A0A9W9HXC1"/>
<feature type="compositionally biased region" description="Basic and acidic residues" evidence="1">
    <location>
        <begin position="313"/>
        <end position="323"/>
    </location>
</feature>
<name>A0A9W9HXC1_9EURO</name>
<comment type="caution">
    <text evidence="2">The sequence shown here is derived from an EMBL/GenBank/DDBJ whole genome shotgun (WGS) entry which is preliminary data.</text>
</comment>
<feature type="region of interest" description="Disordered" evidence="1">
    <location>
        <begin position="300"/>
        <end position="323"/>
    </location>
</feature>
<sequence>MVRLGRLNNLVPTKFTPWKSSYRRSVALPQTRLITTPPHALVAKRLPPQPKVKGFQWSCHFHATPIATAGATQELKQTLVPSLLQEVREFWFDHLSGEDALILPGPNEMKRWFSRDAEFDKACVAQFQPALETIIASGATATEILDAIDISLPLNWLSILLLLDQVPRNCYRGDKSKLVFGLFDPLAEEIALRAIDAGIPTQSSDVRYRLSYRFWFQLPLMHSENVAVHEHACKQYEATAGDIEQFLRREVASLDGDEKKCYDVLSSQQEALQGFLNQTYDFEKRHKVIIERFGRYPHRNQALGRQPTPEESEYLKKGGETFT</sequence>
<protein>
    <recommendedName>
        <fullName evidence="4">DUF924 domain protein</fullName>
    </recommendedName>
</protein>
<proteinExistence type="predicted"/>
<evidence type="ECO:0000256" key="1">
    <source>
        <dbReference type="SAM" id="MobiDB-lite"/>
    </source>
</evidence>
<dbReference type="Gene3D" id="1.25.40.10">
    <property type="entry name" value="Tetratricopeptide repeat domain"/>
    <property type="match status" value="1"/>
</dbReference>
<dbReference type="OrthoDB" id="414698at2759"/>
<dbReference type="EMBL" id="JAPQKO010000006">
    <property type="protein sequence ID" value="KAJ5156739.1"/>
    <property type="molecule type" value="Genomic_DNA"/>
</dbReference>
<keyword evidence="3" id="KW-1185">Reference proteome</keyword>
<dbReference type="Gene3D" id="1.20.58.320">
    <property type="entry name" value="TPR-like"/>
    <property type="match status" value="1"/>
</dbReference>
<evidence type="ECO:0008006" key="4">
    <source>
        <dbReference type="Google" id="ProtNLM"/>
    </source>
</evidence>
<gene>
    <name evidence="2" type="ORF">N7492_009542</name>
</gene>
<reference evidence="2" key="1">
    <citation type="submission" date="2022-11" db="EMBL/GenBank/DDBJ databases">
        <authorList>
            <person name="Petersen C."/>
        </authorList>
    </citation>
    <scope>NUCLEOTIDE SEQUENCE</scope>
    <source>
        <strain evidence="2">IBT 21917</strain>
    </source>
</reference>
<dbReference type="Proteomes" id="UP001146351">
    <property type="component" value="Unassembled WGS sequence"/>
</dbReference>
<dbReference type="InterPro" id="IPR010323">
    <property type="entry name" value="DUF924"/>
</dbReference>
<reference evidence="2" key="2">
    <citation type="journal article" date="2023" name="IMA Fungus">
        <title>Comparative genomic study of the Penicillium genus elucidates a diverse pangenome and 15 lateral gene transfer events.</title>
        <authorList>
            <person name="Petersen C."/>
            <person name="Sorensen T."/>
            <person name="Nielsen M.R."/>
            <person name="Sondergaard T.E."/>
            <person name="Sorensen J.L."/>
            <person name="Fitzpatrick D.A."/>
            <person name="Frisvad J.C."/>
            <person name="Nielsen K.L."/>
        </authorList>
    </citation>
    <scope>NUCLEOTIDE SEQUENCE</scope>
    <source>
        <strain evidence="2">IBT 21917</strain>
    </source>
</reference>
<dbReference type="Pfam" id="PF06041">
    <property type="entry name" value="DUF924"/>
    <property type="match status" value="1"/>
</dbReference>
<dbReference type="SUPFAM" id="SSF48452">
    <property type="entry name" value="TPR-like"/>
    <property type="match status" value="1"/>
</dbReference>